<dbReference type="PROSITE" id="PS51819">
    <property type="entry name" value="VOC"/>
    <property type="match status" value="1"/>
</dbReference>
<dbReference type="InterPro" id="IPR029068">
    <property type="entry name" value="Glyas_Bleomycin-R_OHBP_Dase"/>
</dbReference>
<organism evidence="2 3">
    <name type="scientific">Intestinimonas massiliensis</name>
    <name type="common">ex Afouda et al. 2020</name>
    <dbReference type="NCBI Taxonomy" id="1673721"/>
    <lineage>
        <taxon>Bacteria</taxon>
        <taxon>Bacillati</taxon>
        <taxon>Bacillota</taxon>
        <taxon>Clostridia</taxon>
        <taxon>Eubacteriales</taxon>
        <taxon>Intestinimonas</taxon>
    </lineage>
</organism>
<gene>
    <name evidence="2" type="ORF">NE579_12625</name>
</gene>
<evidence type="ECO:0000313" key="2">
    <source>
        <dbReference type="EMBL" id="MCQ4771290.1"/>
    </source>
</evidence>
<dbReference type="Proteomes" id="UP001204562">
    <property type="component" value="Unassembled WGS sequence"/>
</dbReference>
<comment type="caution">
    <text evidence="2">The sequence shown here is derived from an EMBL/GenBank/DDBJ whole genome shotgun (WGS) entry which is preliminary data.</text>
</comment>
<dbReference type="InterPro" id="IPR025870">
    <property type="entry name" value="Glyoxalase-like_dom"/>
</dbReference>
<feature type="domain" description="VOC" evidence="1">
    <location>
        <begin position="2"/>
        <end position="118"/>
    </location>
</feature>
<dbReference type="RefSeq" id="WP_256304504.1">
    <property type="nucleotide sequence ID" value="NZ_JALEQM010000132.1"/>
</dbReference>
<dbReference type="Pfam" id="PF12681">
    <property type="entry name" value="Glyoxalase_2"/>
    <property type="match status" value="1"/>
</dbReference>
<proteinExistence type="predicted"/>
<dbReference type="SUPFAM" id="SSF54593">
    <property type="entry name" value="Glyoxalase/Bleomycin resistance protein/Dihydroxybiphenyl dioxygenase"/>
    <property type="match status" value="1"/>
</dbReference>
<protein>
    <submittedName>
        <fullName evidence="2">Glyoxalase/bleomycin resistance/dioxygenase family protein</fullName>
    </submittedName>
</protein>
<dbReference type="Gene3D" id="3.10.180.10">
    <property type="entry name" value="2,3-Dihydroxybiphenyl 1,2-Dioxygenase, domain 1"/>
    <property type="match status" value="1"/>
</dbReference>
<name>A0AAW5JVQ4_9FIRM</name>
<accession>A0AAW5JVQ4</accession>
<sequence length="154" mass="17610">MEFQGVLFAVRSMAVSRPFYETVLGRKVALDLGANLVFEGGPTLQEGFAGLVGFPEERTVYRSHNAELYFESESFDADVSRVRAAGVELLHEVKEYPWGQRVLRFYDPDGHIIELGESMKTVVLRFLDQGLSEEEAARRSQFPLEFVRWCQTQR</sequence>
<dbReference type="AlphaFoldDB" id="A0AAW5JVQ4"/>
<evidence type="ECO:0000313" key="3">
    <source>
        <dbReference type="Proteomes" id="UP001204562"/>
    </source>
</evidence>
<dbReference type="EMBL" id="JANFYS010000028">
    <property type="protein sequence ID" value="MCQ4771290.1"/>
    <property type="molecule type" value="Genomic_DNA"/>
</dbReference>
<evidence type="ECO:0000259" key="1">
    <source>
        <dbReference type="PROSITE" id="PS51819"/>
    </source>
</evidence>
<dbReference type="InterPro" id="IPR037523">
    <property type="entry name" value="VOC_core"/>
</dbReference>
<reference evidence="2" key="1">
    <citation type="submission" date="2022-06" db="EMBL/GenBank/DDBJ databases">
        <title>Isolation of gut microbiota from human fecal samples.</title>
        <authorList>
            <person name="Pamer E.G."/>
            <person name="Barat B."/>
            <person name="Waligurski E."/>
            <person name="Medina S."/>
            <person name="Paddock L."/>
            <person name="Mostad J."/>
        </authorList>
    </citation>
    <scope>NUCLEOTIDE SEQUENCE</scope>
    <source>
        <strain evidence="2">DFI.9.91</strain>
    </source>
</reference>